<dbReference type="EMBL" id="UINC01111779">
    <property type="protein sequence ID" value="SVC80243.1"/>
    <property type="molecule type" value="Genomic_DNA"/>
</dbReference>
<sequence length="59" mass="6680">MGKKQFSVQDFCDAFMFGEFFSMILSQGVILCSQGLFSWNTRTRRKEFSDLANSIISGA</sequence>
<accession>A0A382Q3R7</accession>
<dbReference type="AlphaFoldDB" id="A0A382Q3R7"/>
<gene>
    <name evidence="2" type="ORF">METZ01_LOCUS333097</name>
</gene>
<keyword evidence="1" id="KW-0472">Membrane</keyword>
<organism evidence="2">
    <name type="scientific">marine metagenome</name>
    <dbReference type="NCBI Taxonomy" id="408172"/>
    <lineage>
        <taxon>unclassified sequences</taxon>
        <taxon>metagenomes</taxon>
        <taxon>ecological metagenomes</taxon>
    </lineage>
</organism>
<proteinExistence type="predicted"/>
<reference evidence="2" key="1">
    <citation type="submission" date="2018-05" db="EMBL/GenBank/DDBJ databases">
        <authorList>
            <person name="Lanie J.A."/>
            <person name="Ng W.-L."/>
            <person name="Kazmierczak K.M."/>
            <person name="Andrzejewski T.M."/>
            <person name="Davidsen T.M."/>
            <person name="Wayne K.J."/>
            <person name="Tettelin H."/>
            <person name="Glass J.I."/>
            <person name="Rusch D."/>
            <person name="Podicherti R."/>
            <person name="Tsui H.-C.T."/>
            <person name="Winkler M.E."/>
        </authorList>
    </citation>
    <scope>NUCLEOTIDE SEQUENCE</scope>
</reference>
<evidence type="ECO:0000313" key="2">
    <source>
        <dbReference type="EMBL" id="SVC80243.1"/>
    </source>
</evidence>
<feature type="transmembrane region" description="Helical" evidence="1">
    <location>
        <begin position="20"/>
        <end position="39"/>
    </location>
</feature>
<name>A0A382Q3R7_9ZZZZ</name>
<keyword evidence="1" id="KW-1133">Transmembrane helix</keyword>
<protein>
    <submittedName>
        <fullName evidence="2">Uncharacterized protein</fullName>
    </submittedName>
</protein>
<keyword evidence="1" id="KW-0812">Transmembrane</keyword>
<evidence type="ECO:0000256" key="1">
    <source>
        <dbReference type="SAM" id="Phobius"/>
    </source>
</evidence>